<dbReference type="Gene3D" id="3.90.850.10">
    <property type="entry name" value="Fumarylacetoacetase-like, C-terminal domain"/>
    <property type="match status" value="1"/>
</dbReference>
<evidence type="ECO:0000313" key="4">
    <source>
        <dbReference type="Proteomes" id="UP000619838"/>
    </source>
</evidence>
<feature type="domain" description="Fumarylacetoacetase-like C-terminal" evidence="2">
    <location>
        <begin position="14"/>
        <end position="219"/>
    </location>
</feature>
<name>A0ABR9XQ36_9CHLB</name>
<proteinExistence type="predicted"/>
<keyword evidence="4" id="KW-1185">Reference proteome</keyword>
<dbReference type="RefSeq" id="WP_175187118.1">
    <property type="nucleotide sequence ID" value="NZ_JABVZQ010000004.1"/>
</dbReference>
<dbReference type="InterPro" id="IPR011234">
    <property type="entry name" value="Fumarylacetoacetase-like_C"/>
</dbReference>
<accession>A0ABR9XQ36</accession>
<dbReference type="Pfam" id="PF01557">
    <property type="entry name" value="FAA_hydrolase"/>
    <property type="match status" value="1"/>
</dbReference>
<evidence type="ECO:0000259" key="2">
    <source>
        <dbReference type="Pfam" id="PF01557"/>
    </source>
</evidence>
<sequence length="239" mass="26088">MNPIASDTLSPASIYCVGKNYTAHAREMLAWEQPSAPPAAAPSREKEPIIFLKPSTALSTSQTTGVPCLDGRPLSCDMHYEAELVLLVERDCRNVSAEEAQQYIAAYGVGLDMTLRDVQQESRGKGHPWLKSKGFHRSALVSDMVPAASTDGYRSLEFSLTLNDRAVQYGRATDMIWTPNELISYLSAIYTLRGGDLVFTGTPEGVGPVHSGDRLRASLLQHTAGRSPEELVHLTARID</sequence>
<dbReference type="InterPro" id="IPR036663">
    <property type="entry name" value="Fumarylacetoacetase_C_sf"/>
</dbReference>
<organism evidence="3 4">
    <name type="scientific">Prosthecochloris ethylica</name>
    <dbReference type="NCBI Taxonomy" id="2743976"/>
    <lineage>
        <taxon>Bacteria</taxon>
        <taxon>Pseudomonadati</taxon>
        <taxon>Chlorobiota</taxon>
        <taxon>Chlorobiia</taxon>
        <taxon>Chlorobiales</taxon>
        <taxon>Chlorobiaceae</taxon>
        <taxon>Prosthecochloris</taxon>
    </lineage>
</organism>
<evidence type="ECO:0000256" key="1">
    <source>
        <dbReference type="ARBA" id="ARBA00022723"/>
    </source>
</evidence>
<dbReference type="PANTHER" id="PTHR11820:SF7">
    <property type="entry name" value="ACYLPYRUVASE FAHD1, MITOCHONDRIAL"/>
    <property type="match status" value="1"/>
</dbReference>
<dbReference type="GO" id="GO:0016787">
    <property type="term" value="F:hydrolase activity"/>
    <property type="evidence" value="ECO:0007669"/>
    <property type="project" value="UniProtKB-KW"/>
</dbReference>
<keyword evidence="3" id="KW-0378">Hydrolase</keyword>
<dbReference type="PANTHER" id="PTHR11820">
    <property type="entry name" value="ACYLPYRUVASE"/>
    <property type="match status" value="1"/>
</dbReference>
<gene>
    <name evidence="3" type="ORF">INT08_01815</name>
</gene>
<dbReference type="EMBL" id="JADGII010000002">
    <property type="protein sequence ID" value="MBF0635921.1"/>
    <property type="molecule type" value="Genomic_DNA"/>
</dbReference>
<keyword evidence="1" id="KW-0479">Metal-binding</keyword>
<dbReference type="SUPFAM" id="SSF56529">
    <property type="entry name" value="FAH"/>
    <property type="match status" value="1"/>
</dbReference>
<evidence type="ECO:0000313" key="3">
    <source>
        <dbReference type="EMBL" id="MBF0635921.1"/>
    </source>
</evidence>
<dbReference type="Proteomes" id="UP000619838">
    <property type="component" value="Unassembled WGS sequence"/>
</dbReference>
<reference evidence="3 4" key="1">
    <citation type="journal article" date="2020" name="Microorganisms">
        <title>Simultaneous Genome Sequencing of Prosthecochloris ethylica and Desulfuromonas acetoxidans within a Syntrophic Mixture Reveals Unique Pili and Protein Interactions.</title>
        <authorList>
            <person name="Kyndt J.A."/>
            <person name="Van Beeumen J.J."/>
            <person name="Meyer T.E."/>
        </authorList>
    </citation>
    <scope>NUCLEOTIDE SEQUENCE [LARGE SCALE GENOMIC DNA]</scope>
    <source>
        <strain evidence="3 4">N3</strain>
    </source>
</reference>
<protein>
    <submittedName>
        <fullName evidence="3">Fumarylacetoacetate hydrolase family protein</fullName>
    </submittedName>
</protein>
<comment type="caution">
    <text evidence="3">The sequence shown here is derived from an EMBL/GenBank/DDBJ whole genome shotgun (WGS) entry which is preliminary data.</text>
</comment>